<gene>
    <name evidence="2" type="ORF">DERYTH_LOCUS25352</name>
</gene>
<keyword evidence="3" id="KW-1185">Reference proteome</keyword>
<evidence type="ECO:0000313" key="3">
    <source>
        <dbReference type="Proteomes" id="UP000789405"/>
    </source>
</evidence>
<feature type="non-terminal residue" evidence="2">
    <location>
        <position position="41"/>
    </location>
</feature>
<feature type="non-terminal residue" evidence="2">
    <location>
        <position position="1"/>
    </location>
</feature>
<dbReference type="AlphaFoldDB" id="A0A9N9K589"/>
<keyword evidence="1" id="KW-0732">Signal</keyword>
<comment type="caution">
    <text evidence="2">The sequence shown here is derived from an EMBL/GenBank/DDBJ whole genome shotgun (WGS) entry which is preliminary data.</text>
</comment>
<dbReference type="EMBL" id="CAJVPY010046725">
    <property type="protein sequence ID" value="CAG8810754.1"/>
    <property type="molecule type" value="Genomic_DNA"/>
</dbReference>
<reference evidence="2" key="1">
    <citation type="submission" date="2021-06" db="EMBL/GenBank/DDBJ databases">
        <authorList>
            <person name="Kallberg Y."/>
            <person name="Tangrot J."/>
            <person name="Rosling A."/>
        </authorList>
    </citation>
    <scope>NUCLEOTIDE SEQUENCE</scope>
    <source>
        <strain evidence="2">MA453B</strain>
    </source>
</reference>
<sequence>KLFILLLAIMFFGGLVPFINALPAAAPEPATPCPNPPPYCG</sequence>
<name>A0A9N9K589_9GLOM</name>
<feature type="signal peptide" evidence="1">
    <location>
        <begin position="1"/>
        <end position="21"/>
    </location>
</feature>
<accession>A0A9N9K589</accession>
<proteinExistence type="predicted"/>
<evidence type="ECO:0000313" key="2">
    <source>
        <dbReference type="EMBL" id="CAG8810754.1"/>
    </source>
</evidence>
<feature type="chain" id="PRO_5040264995" evidence="1">
    <location>
        <begin position="22"/>
        <end position="41"/>
    </location>
</feature>
<evidence type="ECO:0000256" key="1">
    <source>
        <dbReference type="SAM" id="SignalP"/>
    </source>
</evidence>
<dbReference type="Proteomes" id="UP000789405">
    <property type="component" value="Unassembled WGS sequence"/>
</dbReference>
<organism evidence="2 3">
    <name type="scientific">Dentiscutata erythropus</name>
    <dbReference type="NCBI Taxonomy" id="1348616"/>
    <lineage>
        <taxon>Eukaryota</taxon>
        <taxon>Fungi</taxon>
        <taxon>Fungi incertae sedis</taxon>
        <taxon>Mucoromycota</taxon>
        <taxon>Glomeromycotina</taxon>
        <taxon>Glomeromycetes</taxon>
        <taxon>Diversisporales</taxon>
        <taxon>Gigasporaceae</taxon>
        <taxon>Dentiscutata</taxon>
    </lineage>
</organism>
<protein>
    <submittedName>
        <fullName evidence="2">23457_t:CDS:1</fullName>
    </submittedName>
</protein>